<gene>
    <name evidence="1" type="ORF">FB381_2781</name>
</gene>
<reference evidence="1 2" key="1">
    <citation type="submission" date="2019-06" db="EMBL/GenBank/DDBJ databases">
        <title>Sequencing the genomes of 1000 actinobacteria strains.</title>
        <authorList>
            <person name="Klenk H.-P."/>
        </authorList>
    </citation>
    <scope>NUCLEOTIDE SEQUENCE [LARGE SCALE GENOMIC DNA]</scope>
    <source>
        <strain evidence="1 2">DSM 25218</strain>
    </source>
</reference>
<evidence type="ECO:0008006" key="3">
    <source>
        <dbReference type="Google" id="ProtNLM"/>
    </source>
</evidence>
<dbReference type="RefSeq" id="WP_141780814.1">
    <property type="nucleotide sequence ID" value="NZ_VFOV01000001.1"/>
</dbReference>
<name>A0A543A8G3_9ACTN</name>
<dbReference type="AlphaFoldDB" id="A0A543A8G3"/>
<dbReference type="Gene3D" id="2.130.10.10">
    <property type="entry name" value="YVTN repeat-like/Quinoprotein amine dehydrogenase"/>
    <property type="match status" value="1"/>
</dbReference>
<evidence type="ECO:0000313" key="2">
    <source>
        <dbReference type="Proteomes" id="UP000320209"/>
    </source>
</evidence>
<dbReference type="SUPFAM" id="SSF110296">
    <property type="entry name" value="Oligoxyloglucan reducing end-specific cellobiohydrolase"/>
    <property type="match status" value="1"/>
</dbReference>
<sequence length="282" mass="28429">MTAHTSDRKLGLSPKARRVMLPMLALALAAMIVGTLLTRGGDMAGPVVGDDLHVVGELDGRLFVGGHGGAGSRRITGGWTQIDTLDNKDVMAWAQSGGGILAGGHAGLYRSSDGSTFAAVPGLPLSDVHALGAADERVYLGSPAGVLVSDNAGRSFQRASSAGHDLMGSIWVDPADPDVAIAPSMKSGAVKTTNGGATWAPIGSLPGSMAVAVDGSGERLVIIGMGGAESSDDGGTTWSTLDVPEGTSAAAYTSKGDLVVATMSGDRAKVFRAVDGEWDSLT</sequence>
<comment type="caution">
    <text evidence="1">The sequence shown here is derived from an EMBL/GenBank/DDBJ whole genome shotgun (WGS) entry which is preliminary data.</text>
</comment>
<keyword evidence="2" id="KW-1185">Reference proteome</keyword>
<dbReference type="OrthoDB" id="9813892at2"/>
<protein>
    <recommendedName>
        <fullName evidence="3">BNR/Asp-box repeat protein</fullName>
    </recommendedName>
</protein>
<proteinExistence type="predicted"/>
<dbReference type="EMBL" id="VFOV01000001">
    <property type="protein sequence ID" value="TQL68882.1"/>
    <property type="molecule type" value="Genomic_DNA"/>
</dbReference>
<dbReference type="Proteomes" id="UP000320209">
    <property type="component" value="Unassembled WGS sequence"/>
</dbReference>
<evidence type="ECO:0000313" key="1">
    <source>
        <dbReference type="EMBL" id="TQL68882.1"/>
    </source>
</evidence>
<organism evidence="1 2">
    <name type="scientific">Nocardioides albertanoniae</name>
    <dbReference type="NCBI Taxonomy" id="1175486"/>
    <lineage>
        <taxon>Bacteria</taxon>
        <taxon>Bacillati</taxon>
        <taxon>Actinomycetota</taxon>
        <taxon>Actinomycetes</taxon>
        <taxon>Propionibacteriales</taxon>
        <taxon>Nocardioidaceae</taxon>
        <taxon>Nocardioides</taxon>
    </lineage>
</organism>
<dbReference type="InterPro" id="IPR015943">
    <property type="entry name" value="WD40/YVTN_repeat-like_dom_sf"/>
</dbReference>
<accession>A0A543A8G3</accession>